<keyword evidence="3" id="KW-1185">Reference proteome</keyword>
<evidence type="ECO:0000256" key="1">
    <source>
        <dbReference type="SAM" id="SignalP"/>
    </source>
</evidence>
<evidence type="ECO:0000313" key="3">
    <source>
        <dbReference type="Proteomes" id="UP000245674"/>
    </source>
</evidence>
<organism evidence="2 3">
    <name type="scientific">Rathayibacter iranicus NCPPB 2253 = VKM Ac-1602</name>
    <dbReference type="NCBI Taxonomy" id="1328868"/>
    <lineage>
        <taxon>Bacteria</taxon>
        <taxon>Bacillati</taxon>
        <taxon>Actinomycetota</taxon>
        <taxon>Actinomycetes</taxon>
        <taxon>Micrococcales</taxon>
        <taxon>Microbacteriaceae</taxon>
        <taxon>Rathayibacter</taxon>
    </lineage>
</organism>
<evidence type="ECO:0000313" key="2">
    <source>
        <dbReference type="EMBL" id="PWJ66907.1"/>
    </source>
</evidence>
<evidence type="ECO:0008006" key="4">
    <source>
        <dbReference type="Google" id="ProtNLM"/>
    </source>
</evidence>
<protein>
    <recommendedName>
        <fullName evidence="4">Secreted protein</fullName>
    </recommendedName>
</protein>
<reference evidence="2 3" key="1">
    <citation type="submission" date="2018-03" db="EMBL/GenBank/DDBJ databases">
        <title>Genomic Encyclopedia of Type Strains, Phase III (KMG-III): the genomes of soil and plant-associated and newly described type strains.</title>
        <authorList>
            <person name="Whitman W."/>
        </authorList>
    </citation>
    <scope>NUCLEOTIDE SEQUENCE [LARGE SCALE GENOMIC DNA]</scope>
    <source>
        <strain evidence="2 3">VKM Ac-1602</strain>
    </source>
</reference>
<accession>A0ABX5LI82</accession>
<gene>
    <name evidence="2" type="ORF">B0H03_101363</name>
</gene>
<feature type="signal peptide" evidence="1">
    <location>
        <begin position="1"/>
        <end position="30"/>
    </location>
</feature>
<sequence>MHCAAWVKRMSTGLATVAVLASVALGPVAAADDAPSGYLTAAQIDAVTAAMTDAGIPASEQTGLIITLDAGKAVESQIGSSIPVSTFTEQRAGRTRTVSVFSDGSRRWVEQQTPTREKGFSTQSIDPRRSECSYGGGWFTNCKIAISDIVSTASFRVDYAADKVRDYRGAGCNNSVGSCSVSGGIKRPTAGSEGPAWAEMEFHANVGPIANVASGAFGIRVEGPWVSLYGS</sequence>
<dbReference type="EMBL" id="QGDV01000001">
    <property type="protein sequence ID" value="PWJ66907.1"/>
    <property type="molecule type" value="Genomic_DNA"/>
</dbReference>
<name>A0ABX5LI82_9MICO</name>
<keyword evidence="1" id="KW-0732">Signal</keyword>
<feature type="chain" id="PRO_5045147280" description="Secreted protein" evidence="1">
    <location>
        <begin position="31"/>
        <end position="231"/>
    </location>
</feature>
<comment type="caution">
    <text evidence="2">The sequence shown here is derived from an EMBL/GenBank/DDBJ whole genome shotgun (WGS) entry which is preliminary data.</text>
</comment>
<dbReference type="Proteomes" id="UP000245674">
    <property type="component" value="Unassembled WGS sequence"/>
</dbReference>
<proteinExistence type="predicted"/>